<feature type="region of interest" description="Disordered" evidence="5">
    <location>
        <begin position="354"/>
        <end position="383"/>
    </location>
</feature>
<evidence type="ECO:0000313" key="9">
    <source>
        <dbReference type="EMBL" id="MDC8016236.1"/>
    </source>
</evidence>
<keyword evidence="2" id="KW-0677">Repeat</keyword>
<feature type="compositionally biased region" description="Polar residues" evidence="5">
    <location>
        <begin position="374"/>
        <end position="383"/>
    </location>
</feature>
<dbReference type="Proteomes" id="UP001139971">
    <property type="component" value="Unassembled WGS sequence"/>
</dbReference>
<dbReference type="RefSeq" id="WP_263542485.1">
    <property type="nucleotide sequence ID" value="NZ_JAOVZO020000023.1"/>
</dbReference>
<feature type="domain" description="Calx-beta" evidence="8">
    <location>
        <begin position="1428"/>
        <end position="1529"/>
    </location>
</feature>
<feature type="chain" id="PRO_5040742594" evidence="7">
    <location>
        <begin position="28"/>
        <end position="2522"/>
    </location>
</feature>
<keyword evidence="6" id="KW-1133">Transmembrane helix</keyword>
<dbReference type="InterPro" id="IPR059226">
    <property type="entry name" value="Choice_anch_Q_dom"/>
</dbReference>
<dbReference type="NCBIfam" id="NF041518">
    <property type="entry name" value="choice_anch_Q"/>
    <property type="match status" value="1"/>
</dbReference>
<feature type="domain" description="Calx-beta" evidence="8">
    <location>
        <begin position="1770"/>
        <end position="1871"/>
    </location>
</feature>
<keyword evidence="4" id="KW-0813">Transport</keyword>
<feature type="signal peptide" evidence="7">
    <location>
        <begin position="1"/>
        <end position="27"/>
    </location>
</feature>
<feature type="domain" description="Calx-beta" evidence="8">
    <location>
        <begin position="1542"/>
        <end position="1643"/>
    </location>
</feature>
<evidence type="ECO:0000256" key="6">
    <source>
        <dbReference type="SAM" id="Phobius"/>
    </source>
</evidence>
<dbReference type="SUPFAM" id="SSF141072">
    <property type="entry name" value="CalX-like"/>
    <property type="match status" value="11"/>
</dbReference>
<gene>
    <name evidence="9" type="ORF">OD750_027225</name>
</gene>
<dbReference type="SMART" id="SM00237">
    <property type="entry name" value="Calx_beta"/>
    <property type="match status" value="8"/>
</dbReference>
<feature type="domain" description="Calx-beta" evidence="8">
    <location>
        <begin position="1200"/>
        <end position="1301"/>
    </location>
</feature>
<keyword evidence="4" id="KW-0406">Ion transport</keyword>
<dbReference type="Pfam" id="PF03160">
    <property type="entry name" value="Calx-beta"/>
    <property type="match status" value="11"/>
</dbReference>
<dbReference type="InterPro" id="IPR051171">
    <property type="entry name" value="CaCA"/>
</dbReference>
<accession>A0A9X3YPS1</accession>
<dbReference type="SMART" id="SM00710">
    <property type="entry name" value="PbH1"/>
    <property type="match status" value="10"/>
</dbReference>
<evidence type="ECO:0000256" key="1">
    <source>
        <dbReference type="ARBA" id="ARBA00022729"/>
    </source>
</evidence>
<evidence type="ECO:0000313" key="10">
    <source>
        <dbReference type="Proteomes" id="UP001139971"/>
    </source>
</evidence>
<dbReference type="GO" id="GO:0016020">
    <property type="term" value="C:membrane"/>
    <property type="evidence" value="ECO:0007669"/>
    <property type="project" value="InterPro"/>
</dbReference>
<feature type="domain" description="Calx-beta" evidence="8">
    <location>
        <begin position="1656"/>
        <end position="1757"/>
    </location>
</feature>
<dbReference type="GO" id="GO:0030001">
    <property type="term" value="P:metal ion transport"/>
    <property type="evidence" value="ECO:0007669"/>
    <property type="project" value="TreeGrafter"/>
</dbReference>
<protein>
    <submittedName>
        <fullName evidence="9">Calx-beta domain-containing protein</fullName>
    </submittedName>
</protein>
<organism evidence="9 10">
    <name type="scientific">Tahibacter soli</name>
    <dbReference type="NCBI Taxonomy" id="2983605"/>
    <lineage>
        <taxon>Bacteria</taxon>
        <taxon>Pseudomonadati</taxon>
        <taxon>Pseudomonadota</taxon>
        <taxon>Gammaproteobacteria</taxon>
        <taxon>Lysobacterales</taxon>
        <taxon>Rhodanobacteraceae</taxon>
        <taxon>Tahibacter</taxon>
    </lineage>
</organism>
<sequence length="2522" mass="249810">MNCPLRTALALLPLLAASLLPLTSAQAASSCPGFIPATITTPANLVTAINQAQSGNCPGADTIDLGGNTITFTSAGFSDAGTGLALPPVTSPITLTNGTVSRSAAATFRFLLVNSGSSLALNNITLSSGRSTSGGGAIRVGGGSLITAGVSFLYNTADNGGGAVLIDGPGTAQFTDTLFQGNQAGDPGGAVAITADSGDVGVNRSRFLGNVAGTRGGALGVTGFSMLQINDSLFAGNAAAGAALYQATGVVVVTGTTMAGNLGSAVELGGSPNTTFTNSLIWGNSGGSFMGAPMVMLYTAAEGYAGATINTGYTVHDFFVAPLATPGTASTGLNYNPTLYDWHLRPFAPAIDAGSNSSTTSTLDLDASPRRANDTNVSDTGTGTAPLADLGAYERQSGSCASFSYPYTLSGSAAAATRRLNLRDAVRCANLNASDDTIDLAGQTLTYDAPFATIDGTPTALPQITSTMTLRNGQIARSTAGGTPNFRLLANAAGGQLTLSGMTLRNGNAGNVAGSSRGGAVYNLGTLTIQQSTLSDNTAYSAGALHNGAGANATVARSTLSNNIATSGASAAYTDGRLVLSNSTVAGNSSTAAISAVTGAAGSQLRIVNSTIVDNSNTSTTASAGLASSGDTQLYNSILANNTPYDCARPAGAIAFSAGTSNIVETQPAAVPCGVAGTHLIAADPQLGAPAGSPAFYALSSATSPAVDAGDSASIDGATVDQPGNARVQQSAVDLGSVESPFAAQQSTVAFAAATSSAAEAAGFGNIVRVTTSDGAVTQAAITATVNVTGGSATASDYTRTGTLTIPAGTPHNALVSVASAITVANDGMVEPDETLQLTLSAPAGAVLGTQATTTHTIGNDDTATLTIANVSQPEGNAGTSAMSFTIALDNPVQGGFAVDYTTTSLTATTADNDFVAASGTLAFAGVSGETQTFTVTINGDTRVEANETFQVSMPSALGTMAPGSLIITDTAIGTIANDDAAAVTIANASTAEGDAGTVAMTFTATLDNAVAGGFTVNYATANGTATTADNDYVAATGTLTFAGTPGETQTFTVTVNGDTHVEADETFGVAMNTVSNAAVTITDTATGTITNDDTATLTIANVSVTEGNTGTRNLIFTAALDNAVSGGFTVSYATADGTATTADNDYAAATGTLTFTGAAGQTRTFIVTVNGDAKLEADETFTVALSNVSNTAVDIGDTATGTINNDDTAAVTIGPASVTEGNSGTTTMTFTAALNNAVQGGFTVNYATADGTATTADNDYVAATGTLTFAGSAGETRTFAVTINGDTRVEPNETFTVAMNTVSNAAVTITDTATGTINNDDNATVTIDSVSVTEGNAGTRNLTFTARLDQAPGGSFNFNYATADGTATTADNDYVATTGNLDFMGLPGETHTFVVVVNGDTKLEADETFTVSMDNSSNPNVNITDTATGTIENDDSAAVTIANVSMAEGNTGTSAMTFTATLNNPVAGGFTVNYATANGTATTADNDYVAASGTLTFAGSAGETRTFTVTVNGDTRVESDETFTVAMNTVSNPAVTITDTATGTITNDDAAAVTIANASIAEGNTGTSTMTFTATLDNAVAGGFTVTYATANGTATTGDNDYVAANGTLTFAGTPGETQTFTVTVNGDTRVEPNETFTVAMNTVSNAAVTITDTATGTIDNDDSAAVSIADVSMAEGNAGTSTMTFTATLDNAVAGGFTVNYATANGTATTTDNDYVAANGTLTFAGTPGETQTFTVTVNGDTRVEADEIFSVSMNTVSNAAVTITDTATGTITNDDTAAVTIADVSIAEGNTGTTAMTFTATLGNAVAGGFTANYATANGTATTADNDYIAASGTLTFAGTSGETQTFTVTVNGDLRFEPDETLTVALSGASNAAVGMPGTATGTIRNDDTAPGFVVTPGAVQTTEAGGSATFTVALAAQPVATVSLPLSSSNTGEGSVSPATLTFTYANWATPQTVTVTGVDDAIVDGSVAYTIVLGAAISSDPAFNDVDPPDVGATNADNDVAGVRVAPTALTATEGGTGASYTLVLDSEPVGGSVTVTVSADSQVTATPATRVFTAANWNVPQTVSVTAVDDTLAEGTHTGTITHAVSGADYGSVTAASVTVTITDNDSTGIVVTPTSGLITTEAGGSAAFTVVLASQPTADVGIALSSSDTTEGTVSPAALTFTAANWNVAQSVTVTGVDDAVVDGDVAYTVITAPATSTDAGYAGVDAADVAVSNRDDDDGASLRIDDVTLAEGDAGSTAFVFTVTLTGTVAGGVQVNYAMADGTAQAPGDYTATTGVLSFAGTDGETQAISVPVSGDAVFEGDEQFRVVLSGADPAVVVLSRAEGVGRITDDDATAQLAAAKVVTQPGTPTQPVIYAIELRNTGTGPQPDADGDELVDTLPAALALQSASATSGTVVADTATNTVRWNGALAAGASATVEIRATVVATTAGAISNRALANYDSDGDGSNDTAALSDDPTTPGADATVFFFTPAGTATPVAVPLSGPWTLLVLMLALGLAGLGAPAMMRRRRAAA</sequence>
<keyword evidence="6" id="KW-0812">Transmembrane</keyword>
<name>A0A9X3YPS1_9GAMM</name>
<dbReference type="EMBL" id="JAOVZO020000023">
    <property type="protein sequence ID" value="MDC8016236.1"/>
    <property type="molecule type" value="Genomic_DNA"/>
</dbReference>
<comment type="caution">
    <text evidence="9">The sequence shown here is derived from an EMBL/GenBank/DDBJ whole genome shotgun (WGS) entry which is preliminary data.</text>
</comment>
<evidence type="ECO:0000259" key="8">
    <source>
        <dbReference type="SMART" id="SM00237"/>
    </source>
</evidence>
<evidence type="ECO:0000256" key="4">
    <source>
        <dbReference type="ARBA" id="ARBA00023065"/>
    </source>
</evidence>
<keyword evidence="3" id="KW-0106">Calcium</keyword>
<dbReference type="InterPro" id="IPR011050">
    <property type="entry name" value="Pectin_lyase_fold/virulence"/>
</dbReference>
<keyword evidence="6" id="KW-0472">Membrane</keyword>
<dbReference type="SUPFAM" id="SSF51126">
    <property type="entry name" value="Pectin lyase-like"/>
    <property type="match status" value="2"/>
</dbReference>
<feature type="domain" description="Calx-beta" evidence="8">
    <location>
        <begin position="972"/>
        <end position="1073"/>
    </location>
</feature>
<dbReference type="Gene3D" id="2.60.40.2030">
    <property type="match status" value="11"/>
</dbReference>
<proteinExistence type="predicted"/>
<dbReference type="InterPro" id="IPR038081">
    <property type="entry name" value="CalX-like_sf"/>
</dbReference>
<dbReference type="GO" id="GO:0007154">
    <property type="term" value="P:cell communication"/>
    <property type="evidence" value="ECO:0007669"/>
    <property type="project" value="InterPro"/>
</dbReference>
<feature type="transmembrane region" description="Helical" evidence="6">
    <location>
        <begin position="2495"/>
        <end position="2515"/>
    </location>
</feature>
<keyword evidence="1 7" id="KW-0732">Signal</keyword>
<keyword evidence="10" id="KW-1185">Reference proteome</keyword>
<dbReference type="PANTHER" id="PTHR11878">
    <property type="entry name" value="SODIUM/CALCIUM EXCHANGER"/>
    <property type="match status" value="1"/>
</dbReference>
<dbReference type="InterPro" id="IPR003644">
    <property type="entry name" value="Calx_beta"/>
</dbReference>
<dbReference type="PANTHER" id="PTHR11878:SF65">
    <property type="entry name" value="NA_CA-EXCHANGE PROTEIN, ISOFORM G"/>
    <property type="match status" value="1"/>
</dbReference>
<evidence type="ECO:0000256" key="5">
    <source>
        <dbReference type="SAM" id="MobiDB-lite"/>
    </source>
</evidence>
<feature type="domain" description="Calx-beta" evidence="8">
    <location>
        <begin position="1086"/>
        <end position="1187"/>
    </location>
</feature>
<evidence type="ECO:0000256" key="2">
    <source>
        <dbReference type="ARBA" id="ARBA00022737"/>
    </source>
</evidence>
<dbReference type="InterPro" id="IPR006626">
    <property type="entry name" value="PbH1"/>
</dbReference>
<evidence type="ECO:0000256" key="7">
    <source>
        <dbReference type="SAM" id="SignalP"/>
    </source>
</evidence>
<reference evidence="9" key="1">
    <citation type="submission" date="2023-02" db="EMBL/GenBank/DDBJ databases">
        <title>Tahibacter soli sp. nov. isolated from soil.</title>
        <authorList>
            <person name="Baek J.H."/>
            <person name="Lee J.K."/>
            <person name="Choi D.G."/>
            <person name="Jeon C.O."/>
        </authorList>
    </citation>
    <scope>NUCLEOTIDE SEQUENCE</scope>
    <source>
        <strain evidence="9">BL</strain>
    </source>
</reference>
<feature type="domain" description="Calx-beta" evidence="8">
    <location>
        <begin position="2218"/>
        <end position="2319"/>
    </location>
</feature>
<evidence type="ECO:0000256" key="3">
    <source>
        <dbReference type="ARBA" id="ARBA00022837"/>
    </source>
</evidence>
<dbReference type="PROSITE" id="PS51257">
    <property type="entry name" value="PROKAR_LIPOPROTEIN"/>
    <property type="match status" value="1"/>
</dbReference>